<dbReference type="RefSeq" id="WP_194507465.1">
    <property type="nucleotide sequence ID" value="NZ_JADILU010000003.1"/>
</dbReference>
<evidence type="ECO:0000313" key="1">
    <source>
        <dbReference type="EMBL" id="MFD2914866.1"/>
    </source>
</evidence>
<dbReference type="InterPro" id="IPR038312">
    <property type="entry name" value="DUF5063_sf"/>
</dbReference>
<organism evidence="1 2">
    <name type="scientific">Psychroserpens luteus</name>
    <dbReference type="NCBI Taxonomy" id="1434066"/>
    <lineage>
        <taxon>Bacteria</taxon>
        <taxon>Pseudomonadati</taxon>
        <taxon>Bacteroidota</taxon>
        <taxon>Flavobacteriia</taxon>
        <taxon>Flavobacteriales</taxon>
        <taxon>Flavobacteriaceae</taxon>
        <taxon>Psychroserpens</taxon>
    </lineage>
</organism>
<sequence>MNEIEKYIKRITEFGLSDKVQSDNKELEIQKLLVGLYYEYLNLEAEFDDGDFEEEPTFDYDAIKKNVEANFPDFGWYHSILESHLIIPDAYLVTGDAIDDLTDIIKDMLEIKWQFENTSEKNAKWCFKDLVQTHSEQHIVNFLKYMKDKNG</sequence>
<gene>
    <name evidence="1" type="ORF">ACFS29_04385</name>
</gene>
<dbReference type="Proteomes" id="UP001597548">
    <property type="component" value="Unassembled WGS sequence"/>
</dbReference>
<dbReference type="EMBL" id="JBHUOS010000001">
    <property type="protein sequence ID" value="MFD2914866.1"/>
    <property type="molecule type" value="Genomic_DNA"/>
</dbReference>
<evidence type="ECO:0000313" key="2">
    <source>
        <dbReference type="Proteomes" id="UP001597548"/>
    </source>
</evidence>
<protein>
    <submittedName>
        <fullName evidence="1">DUF5063 domain-containing protein</fullName>
    </submittedName>
</protein>
<proteinExistence type="predicted"/>
<dbReference type="Gene3D" id="1.20.120.1550">
    <property type="entry name" value="Protein of unknown function DUF5063"/>
    <property type="match status" value="1"/>
</dbReference>
<accession>A0ABW5ZR73</accession>
<comment type="caution">
    <text evidence="1">The sequence shown here is derived from an EMBL/GenBank/DDBJ whole genome shotgun (WGS) entry which is preliminary data.</text>
</comment>
<reference evidence="2" key="1">
    <citation type="journal article" date="2019" name="Int. J. Syst. Evol. Microbiol.">
        <title>The Global Catalogue of Microorganisms (GCM) 10K type strain sequencing project: providing services to taxonomists for standard genome sequencing and annotation.</title>
        <authorList>
            <consortium name="The Broad Institute Genomics Platform"/>
            <consortium name="The Broad Institute Genome Sequencing Center for Infectious Disease"/>
            <person name="Wu L."/>
            <person name="Ma J."/>
        </authorList>
    </citation>
    <scope>NUCLEOTIDE SEQUENCE [LARGE SCALE GENOMIC DNA]</scope>
    <source>
        <strain evidence="2">KCTC 32514</strain>
    </source>
</reference>
<keyword evidence="2" id="KW-1185">Reference proteome</keyword>
<name>A0ABW5ZR73_9FLAO</name>